<evidence type="ECO:0000313" key="1">
    <source>
        <dbReference type="EMBL" id="MBP2170704.1"/>
    </source>
</evidence>
<dbReference type="EMBL" id="JAGGMQ010000001">
    <property type="protein sequence ID" value="MBP2170704.1"/>
    <property type="molecule type" value="Genomic_DNA"/>
</dbReference>
<organism evidence="1 2">
    <name type="scientific">Winslowiella toletana</name>
    <dbReference type="NCBI Taxonomy" id="92490"/>
    <lineage>
        <taxon>Bacteria</taxon>
        <taxon>Pseudomonadati</taxon>
        <taxon>Pseudomonadota</taxon>
        <taxon>Gammaproteobacteria</taxon>
        <taxon>Enterobacterales</taxon>
        <taxon>Erwiniaceae</taxon>
        <taxon>Winslowiella</taxon>
    </lineage>
</organism>
<reference evidence="2" key="2">
    <citation type="submission" date="2023-07" db="EMBL/GenBank/DDBJ databases">
        <title>Genome mining of underrepresented organisms for secondary metabolites.</title>
        <authorList>
            <person name="D'Agostino P.M."/>
        </authorList>
    </citation>
    <scope>NUCLEOTIDE SEQUENCE [LARGE SCALE GENOMIC DNA]</scope>
    <source>
        <strain evidence="2">WS4403</strain>
    </source>
</reference>
<reference evidence="1 2" key="1">
    <citation type="submission" date="2021-03" db="EMBL/GenBank/DDBJ databases">
        <authorList>
            <person name="D'Agostino P."/>
            <person name="Huntemann M."/>
            <person name="Clum A."/>
            <person name="Spunde A."/>
            <person name="Palaniappan K."/>
            <person name="Ritter S."/>
            <person name="Mikhailova N."/>
            <person name="Chen I.-M."/>
            <person name="Stamatis D."/>
            <person name="Reddy T."/>
            <person name="O'Malley R."/>
            <person name="Daum C."/>
            <person name="Shapiro N."/>
            <person name="Ivanova N."/>
            <person name="Kyrpides N."/>
            <person name="Woyke T."/>
        </authorList>
    </citation>
    <scope>NUCLEOTIDE SEQUENCE [LARGE SCALE GENOMIC DNA]</scope>
    <source>
        <strain evidence="1 2">WS4403</strain>
    </source>
</reference>
<accession>A0ABS4PDJ0</accession>
<evidence type="ECO:0000313" key="2">
    <source>
        <dbReference type="Proteomes" id="UP001195624"/>
    </source>
</evidence>
<gene>
    <name evidence="1" type="ORF">J2125_003896</name>
</gene>
<dbReference type="Proteomes" id="UP001195624">
    <property type="component" value="Unassembled WGS sequence"/>
</dbReference>
<sequence length="94" mass="10725">MCENGVAKSVLPVVISPEVWEKTVRYPQQPDLEHQRLGKLLMTTLMYFCNVESGSYPVKYGIWCLPSDSNSKVAELVKLQLNYSMEFISVYLCS</sequence>
<protein>
    <submittedName>
        <fullName evidence="1">Uncharacterized protein</fullName>
    </submittedName>
</protein>
<comment type="caution">
    <text evidence="1">The sequence shown here is derived from an EMBL/GenBank/DDBJ whole genome shotgun (WGS) entry which is preliminary data.</text>
</comment>
<keyword evidence="2" id="KW-1185">Reference proteome</keyword>
<proteinExistence type="predicted"/>
<name>A0ABS4PDJ0_9GAMM</name>